<dbReference type="Proteomes" id="UP001195483">
    <property type="component" value="Unassembled WGS sequence"/>
</dbReference>
<dbReference type="InterPro" id="IPR011029">
    <property type="entry name" value="DEATH-like_dom_sf"/>
</dbReference>
<dbReference type="SUPFAM" id="SSF47986">
    <property type="entry name" value="DEATH domain"/>
    <property type="match status" value="1"/>
</dbReference>
<dbReference type="Gene3D" id="1.10.533.10">
    <property type="entry name" value="Death Domain, Fas"/>
    <property type="match status" value="1"/>
</dbReference>
<reference evidence="3" key="2">
    <citation type="journal article" date="2021" name="Genome Biol. Evol.">
        <title>Developing a high-quality reference genome for a parasitic bivalve with doubly uniparental inheritance (Bivalvia: Unionida).</title>
        <authorList>
            <person name="Smith C.H."/>
        </authorList>
    </citation>
    <scope>NUCLEOTIDE SEQUENCE</scope>
    <source>
        <strain evidence="3">CHS0354</strain>
        <tissue evidence="3">Mantle</tissue>
    </source>
</reference>
<dbReference type="AlphaFoldDB" id="A0AAE0VUP9"/>
<comment type="caution">
    <text evidence="3">The sequence shown here is derived from an EMBL/GenBank/DDBJ whole genome shotgun (WGS) entry which is preliminary data.</text>
</comment>
<dbReference type="CDD" id="cd01671">
    <property type="entry name" value="CARD"/>
    <property type="match status" value="1"/>
</dbReference>
<dbReference type="Gene3D" id="2.40.50.140">
    <property type="entry name" value="Nucleic acid-binding proteins"/>
    <property type="match status" value="1"/>
</dbReference>
<evidence type="ECO:0000313" key="4">
    <source>
        <dbReference type="Proteomes" id="UP001195483"/>
    </source>
</evidence>
<sequence length="549" mass="62124">MPLERGKMRPEDEKKIRKNFVTLKKNVDPLDLADYFIQEELFDFSDINRINSYNPNTVANRWQGFASLLFDCGPKAYETLLLALEECKYHDIVRSIRTTKSEAPKQCVSVDAENRNCSIENLQFELNQKEIKIKQLENDLERVCSQNGCFLGRTIEKSSSNDGDNLASSSQLEKSSQKNGETSSKQSDVSNSNYRTRSQSCQILNLKQALAKRVDENVTVRVMQMEVREFSREPKFMMGVTVADETRACRLILYNEKYEERVSSTSQSLLITNAINKQSHLVVTSKTDISVGPKLKIPPIVLDTIKERHQTVKAAMESPEGKLVSVKGKVAKISVSPCKRALYDRTESFTVVTIKDNTAPVNLALWGPEAENIQKGQVLALENVKVKLFNNEKRLTNTPTSKVKIISNEQLSQLSEDDDEEENLMDGTIIGLIEVEAYSSCPWMQCRNTKLRTAEKDGMLKCPKHEQLVAPEAAKLYMYARIKMVVHTVTLVEYHIPGPNFVVTDTITGHLPPKMRGREKDTPIMYAPSPHLVCPSLLHSRQATEDEKE</sequence>
<keyword evidence="1" id="KW-0175">Coiled coil</keyword>
<proteinExistence type="predicted"/>
<evidence type="ECO:0000313" key="3">
    <source>
        <dbReference type="EMBL" id="KAK3591373.1"/>
    </source>
</evidence>
<feature type="region of interest" description="Disordered" evidence="2">
    <location>
        <begin position="159"/>
        <end position="194"/>
    </location>
</feature>
<feature type="coiled-coil region" evidence="1">
    <location>
        <begin position="119"/>
        <end position="146"/>
    </location>
</feature>
<evidence type="ECO:0000256" key="1">
    <source>
        <dbReference type="SAM" id="Coils"/>
    </source>
</evidence>
<reference evidence="3" key="3">
    <citation type="submission" date="2023-05" db="EMBL/GenBank/DDBJ databases">
        <authorList>
            <person name="Smith C.H."/>
        </authorList>
    </citation>
    <scope>NUCLEOTIDE SEQUENCE</scope>
    <source>
        <strain evidence="3">CHS0354</strain>
        <tissue evidence="3">Mantle</tissue>
    </source>
</reference>
<gene>
    <name evidence="3" type="ORF">CHS0354_005289</name>
</gene>
<reference evidence="3" key="1">
    <citation type="journal article" date="2021" name="Genome Biol. Evol.">
        <title>A High-Quality Reference Genome for a Parasitic Bivalve with Doubly Uniparental Inheritance (Bivalvia: Unionida).</title>
        <authorList>
            <person name="Smith C.H."/>
        </authorList>
    </citation>
    <scope>NUCLEOTIDE SEQUENCE</scope>
    <source>
        <strain evidence="3">CHS0354</strain>
    </source>
</reference>
<dbReference type="EMBL" id="JAEAOA010000378">
    <property type="protein sequence ID" value="KAK3591373.1"/>
    <property type="molecule type" value="Genomic_DNA"/>
</dbReference>
<dbReference type="InterPro" id="IPR012340">
    <property type="entry name" value="NA-bd_OB-fold"/>
</dbReference>
<name>A0AAE0VUP9_9BIVA</name>
<accession>A0AAE0VUP9</accession>
<protein>
    <submittedName>
        <fullName evidence="3">Uncharacterized protein</fullName>
    </submittedName>
</protein>
<organism evidence="3 4">
    <name type="scientific">Potamilus streckersoni</name>
    <dbReference type="NCBI Taxonomy" id="2493646"/>
    <lineage>
        <taxon>Eukaryota</taxon>
        <taxon>Metazoa</taxon>
        <taxon>Spiralia</taxon>
        <taxon>Lophotrochozoa</taxon>
        <taxon>Mollusca</taxon>
        <taxon>Bivalvia</taxon>
        <taxon>Autobranchia</taxon>
        <taxon>Heteroconchia</taxon>
        <taxon>Palaeoheterodonta</taxon>
        <taxon>Unionida</taxon>
        <taxon>Unionoidea</taxon>
        <taxon>Unionidae</taxon>
        <taxon>Ambleminae</taxon>
        <taxon>Lampsilini</taxon>
        <taxon>Potamilus</taxon>
    </lineage>
</organism>
<keyword evidence="4" id="KW-1185">Reference proteome</keyword>
<evidence type="ECO:0000256" key="2">
    <source>
        <dbReference type="SAM" id="MobiDB-lite"/>
    </source>
</evidence>
<dbReference type="SUPFAM" id="SSF50249">
    <property type="entry name" value="Nucleic acid-binding proteins"/>
    <property type="match status" value="1"/>
</dbReference>